<dbReference type="SMART" id="SM00234">
    <property type="entry name" value="START"/>
    <property type="match status" value="1"/>
</dbReference>
<dbReference type="Pfam" id="PF01852">
    <property type="entry name" value="START"/>
    <property type="match status" value="1"/>
</dbReference>
<protein>
    <recommendedName>
        <fullName evidence="9">StAR-related lipid transfer protein 3</fullName>
    </recommendedName>
</protein>
<reference evidence="7" key="1">
    <citation type="submission" date="2022-11" db="UniProtKB">
        <authorList>
            <consortium name="EnsemblMetazoa"/>
        </authorList>
    </citation>
    <scope>IDENTIFICATION</scope>
</reference>
<keyword evidence="4" id="KW-1133">Transmembrane helix</keyword>
<dbReference type="InterPro" id="IPR023393">
    <property type="entry name" value="START-like_dom_sf"/>
</dbReference>
<dbReference type="RefSeq" id="XP_020911290.1">
    <property type="nucleotide sequence ID" value="XM_021055631.2"/>
</dbReference>
<feature type="domain" description="START" evidence="5">
    <location>
        <begin position="261"/>
        <end position="444"/>
    </location>
</feature>
<dbReference type="KEGG" id="epa:110249050"/>
<evidence type="ECO:0000256" key="3">
    <source>
        <dbReference type="ARBA" id="ARBA00023136"/>
    </source>
</evidence>
<dbReference type="Gene3D" id="3.30.530.20">
    <property type="match status" value="1"/>
</dbReference>
<keyword evidence="8" id="KW-1185">Reference proteome</keyword>
<evidence type="ECO:0000256" key="4">
    <source>
        <dbReference type="SAM" id="Phobius"/>
    </source>
</evidence>
<evidence type="ECO:0000256" key="2">
    <source>
        <dbReference type="ARBA" id="ARBA00022692"/>
    </source>
</evidence>
<dbReference type="GeneID" id="110249050"/>
<dbReference type="InterPro" id="IPR002913">
    <property type="entry name" value="START_lipid-bd_dom"/>
</dbReference>
<dbReference type="Pfam" id="PF10457">
    <property type="entry name" value="MENTAL"/>
    <property type="match status" value="1"/>
</dbReference>
<evidence type="ECO:0000256" key="1">
    <source>
        <dbReference type="ARBA" id="ARBA00004141"/>
    </source>
</evidence>
<keyword evidence="3 4" id="KW-0472">Membrane</keyword>
<dbReference type="Proteomes" id="UP000887567">
    <property type="component" value="Unplaced"/>
</dbReference>
<dbReference type="PRINTS" id="PR00978">
    <property type="entry name" value="STARPROTEIN"/>
</dbReference>
<evidence type="ECO:0000313" key="8">
    <source>
        <dbReference type="Proteomes" id="UP000887567"/>
    </source>
</evidence>
<dbReference type="PROSITE" id="PS50848">
    <property type="entry name" value="START"/>
    <property type="match status" value="1"/>
</dbReference>
<dbReference type="PROSITE" id="PS51439">
    <property type="entry name" value="MENTAL"/>
    <property type="match status" value="1"/>
</dbReference>
<dbReference type="AlphaFoldDB" id="A0A913XXD5"/>
<accession>A0A913XXD5</accession>
<dbReference type="InterPro" id="IPR000799">
    <property type="entry name" value="StAR-like"/>
</dbReference>
<dbReference type="GO" id="GO:0031902">
    <property type="term" value="C:late endosome membrane"/>
    <property type="evidence" value="ECO:0007669"/>
    <property type="project" value="TreeGrafter"/>
</dbReference>
<comment type="subcellular location">
    <subcellularLocation>
        <location evidence="1">Membrane</location>
        <topology evidence="1">Multi-pass membrane protein</topology>
    </subcellularLocation>
</comment>
<evidence type="ECO:0000259" key="5">
    <source>
        <dbReference type="PROSITE" id="PS50848"/>
    </source>
</evidence>
<feature type="transmembrane region" description="Helical" evidence="4">
    <location>
        <begin position="37"/>
        <end position="60"/>
    </location>
</feature>
<dbReference type="PANTHER" id="PTHR46121">
    <property type="entry name" value="STEROIDOGENIC ACUTE REGULATORY PROTEIN-LIKE"/>
    <property type="match status" value="1"/>
</dbReference>
<dbReference type="GO" id="GO:0005765">
    <property type="term" value="C:lysosomal membrane"/>
    <property type="evidence" value="ECO:0007669"/>
    <property type="project" value="TreeGrafter"/>
</dbReference>
<dbReference type="GO" id="GO:0140284">
    <property type="term" value="C:endoplasmic reticulum-endosome membrane contact site"/>
    <property type="evidence" value="ECO:0007669"/>
    <property type="project" value="TreeGrafter"/>
</dbReference>
<dbReference type="GO" id="GO:0099044">
    <property type="term" value="P:vesicle tethering to endoplasmic reticulum"/>
    <property type="evidence" value="ECO:0007669"/>
    <property type="project" value="TreeGrafter"/>
</dbReference>
<dbReference type="InterPro" id="IPR051869">
    <property type="entry name" value="STARD3"/>
</dbReference>
<dbReference type="GO" id="GO:0008289">
    <property type="term" value="F:lipid binding"/>
    <property type="evidence" value="ECO:0007669"/>
    <property type="project" value="InterPro"/>
</dbReference>
<dbReference type="OrthoDB" id="74575at2759"/>
<name>A0A913XXD5_EXADI</name>
<proteinExistence type="predicted"/>
<dbReference type="EnsemblMetazoa" id="XM_021055631.2">
    <property type="protein sequence ID" value="XP_020911290.1"/>
    <property type="gene ID" value="LOC110249050"/>
</dbReference>
<dbReference type="SUPFAM" id="SSF55961">
    <property type="entry name" value="Bet v1-like"/>
    <property type="match status" value="1"/>
</dbReference>
<feature type="transmembrane region" description="Helical" evidence="4">
    <location>
        <begin position="81"/>
        <end position="102"/>
    </location>
</feature>
<evidence type="ECO:0000313" key="7">
    <source>
        <dbReference type="EnsemblMetazoa" id="XP_020911290.1"/>
    </source>
</evidence>
<evidence type="ECO:0000259" key="6">
    <source>
        <dbReference type="PROSITE" id="PS51439"/>
    </source>
</evidence>
<dbReference type="PANTHER" id="PTHR46121:SF4">
    <property type="entry name" value="STEROIDOGENIC ACUTE REGULATORY PROTEIN-LIKE"/>
    <property type="match status" value="1"/>
</dbReference>
<dbReference type="OMA" id="AYHMQYD"/>
<evidence type="ECO:0008006" key="9">
    <source>
        <dbReference type="Google" id="ProtNLM"/>
    </source>
</evidence>
<feature type="domain" description="MENTAL" evidence="6">
    <location>
        <begin position="31"/>
        <end position="205"/>
    </location>
</feature>
<feature type="transmembrane region" description="Helical" evidence="4">
    <location>
        <begin position="108"/>
        <end position="127"/>
    </location>
</feature>
<dbReference type="InterPro" id="IPR019498">
    <property type="entry name" value="MENTAL"/>
</dbReference>
<organism evidence="7 8">
    <name type="scientific">Exaiptasia diaphana</name>
    <name type="common">Tropical sea anemone</name>
    <name type="synonym">Aiptasia pulchella</name>
    <dbReference type="NCBI Taxonomy" id="2652724"/>
    <lineage>
        <taxon>Eukaryota</taxon>
        <taxon>Metazoa</taxon>
        <taxon>Cnidaria</taxon>
        <taxon>Anthozoa</taxon>
        <taxon>Hexacorallia</taxon>
        <taxon>Actiniaria</taxon>
        <taxon>Aiptasiidae</taxon>
        <taxon>Exaiptasia</taxon>
    </lineage>
</organism>
<dbReference type="GO" id="GO:0005789">
    <property type="term" value="C:endoplasmic reticulum membrane"/>
    <property type="evidence" value="ECO:0007669"/>
    <property type="project" value="TreeGrafter"/>
</dbReference>
<keyword evidence="2 4" id="KW-0812">Transmembrane</keyword>
<sequence length="450" mass="51428">MDRIPNGVPSSYRQGEFCSSRSDRTTTFRRFSPSRRLFCLFAAFDFLFTLLAWVIYAHIFTRGIKKSLRSEVVNYSIETSLFDLVLLALWRMVVLLLVYALFHSRQWYAIALTTSLSTGFLLVKVFFYSFDKSQGNSMAYLEVIMTFVLCWSEAWLLDFKVIPAELKAENRYLSESMETAAGERRPLLNGQSSEYNTRSWITEHSTFYTPYGSQPGSGVPSEDEDEAYGDELSSKDKAFKQQAKEVFMVALNLLNSSGVNWKLEKEKNGIIVESCIQEKTGKLFRVQCSIDAPPVVVFSLIVLRVEDGSKWNSSVIESRVLHKIDKCTDICYNVTAETAGGMVSSRDFVNLRHWQKRGNAYISCNVSVEYDQMPPVKQYVRGENHPGGWMFAEKDGHHDKTDFVMMVNTDLKGWLPQYLIDQAMTGVLLDTADCLRRYVTSVNEEQRPVL</sequence>